<evidence type="ECO:0000256" key="4">
    <source>
        <dbReference type="ARBA" id="ARBA00018251"/>
    </source>
</evidence>
<dbReference type="OMA" id="KCDTERI"/>
<keyword evidence="6" id="KW-0964">Secreted</keyword>
<feature type="region of interest" description="Disordered" evidence="9">
    <location>
        <begin position="241"/>
        <end position="293"/>
    </location>
</feature>
<feature type="region of interest" description="Disordered" evidence="9">
    <location>
        <begin position="211"/>
        <end position="230"/>
    </location>
</feature>
<dbReference type="PANTHER" id="PTHR34762:SF1">
    <property type="entry name" value="SMALL VASOHIBIN-BINDING PROTEIN"/>
    <property type="match status" value="1"/>
</dbReference>
<protein>
    <recommendedName>
        <fullName evidence="4">Small vasohibin-binding protein</fullName>
    </recommendedName>
</protein>
<reference evidence="10" key="1">
    <citation type="submission" date="2022-11" db="UniProtKB">
        <authorList>
            <consortium name="EnsemblMetazoa"/>
        </authorList>
    </citation>
    <scope>IDENTIFICATION</scope>
</reference>
<keyword evidence="7" id="KW-0175">Coiled coil</keyword>
<evidence type="ECO:0000256" key="5">
    <source>
        <dbReference type="ARBA" id="ARBA00022490"/>
    </source>
</evidence>
<dbReference type="PANTHER" id="PTHR34762">
    <property type="entry name" value="SMALL VASOHIBIN-BINDING PROTEIN"/>
    <property type="match status" value="1"/>
</dbReference>
<feature type="compositionally biased region" description="Basic and acidic residues" evidence="9">
    <location>
        <begin position="183"/>
        <end position="205"/>
    </location>
</feature>
<comment type="subcellular location">
    <subcellularLocation>
        <location evidence="1">Cytoplasm</location>
        <location evidence="1">Cytoskeleton</location>
    </subcellularLocation>
    <subcellularLocation>
        <location evidence="2">Secreted</location>
    </subcellularLocation>
</comment>
<evidence type="ECO:0000313" key="10">
    <source>
        <dbReference type="EnsemblMetazoa" id="XP_038061613.1"/>
    </source>
</evidence>
<dbReference type="Pfam" id="PF15674">
    <property type="entry name" value="CCDC23"/>
    <property type="match status" value="1"/>
</dbReference>
<accession>A0A914ACZ4</accession>
<feature type="compositionally biased region" description="Basic and acidic residues" evidence="9">
    <location>
        <begin position="275"/>
        <end position="284"/>
    </location>
</feature>
<dbReference type="InterPro" id="IPR031378">
    <property type="entry name" value="SVBP"/>
</dbReference>
<dbReference type="GeneID" id="119732246"/>
<evidence type="ECO:0000256" key="8">
    <source>
        <dbReference type="ARBA" id="ARBA00023212"/>
    </source>
</evidence>
<dbReference type="AlphaFoldDB" id="A0A914ACZ4"/>
<evidence type="ECO:0000256" key="7">
    <source>
        <dbReference type="ARBA" id="ARBA00023054"/>
    </source>
</evidence>
<dbReference type="GO" id="GO:0045177">
    <property type="term" value="C:apical part of cell"/>
    <property type="evidence" value="ECO:0007669"/>
    <property type="project" value="TreeGrafter"/>
</dbReference>
<dbReference type="Proteomes" id="UP000887568">
    <property type="component" value="Unplaced"/>
</dbReference>
<sequence length="524" mass="58572">MSVRVCVYPVPLRDPGSLSRYGSASSSIVSGPVSPSPLISASTMAALSRQAVDMSASTNQRPDAVVSTPTQSRICSLPEIPNSPSARSVTSSDSPFLIQVRNITEKQNQQTSVKSSQHCTARNSTFPNFRALQRLSLSAKTKAASPNKNPRRSSTTYDYFNPDLNQNSTSSKSSSSRTPLLYRADDQTQRSGQDLRKDQSLDDRGTPAAFSALESLPGNRHSDTERRQCLSSEETIQGYVADHSVSPKFHKKKSAKKKKRKTKRTKSRAHHLQKHPQDSRRSSSDKTAPLQDNSLGAILRAMPVMVETKKIEVYSSRYSKCDTERIVSHQNEKKSLGDERGDIPKYTNSPYRDSPQGALLMSKVSLEGPDPVIYASRVSPRIPGPSGPGGGSRDQGNMSRVTRVYLSEKQSGNLRECGLILPCAPPGTPTPQMLQRYQYIPSMMDLRSQRAVRDRLSGMEQKAKKKQQQQREEARKTEQQLQRDQAVAWKQRQRREIYALNKIMTEFEAKNFQEFMKRMSEKTP</sequence>
<feature type="compositionally biased region" description="Polar residues" evidence="9">
    <location>
        <begin position="139"/>
        <end position="167"/>
    </location>
</feature>
<dbReference type="OrthoDB" id="10035051at2759"/>
<feature type="compositionally biased region" description="Basic and acidic residues" evidence="9">
    <location>
        <begin position="331"/>
        <end position="343"/>
    </location>
</feature>
<organism evidence="10 11">
    <name type="scientific">Patiria miniata</name>
    <name type="common">Bat star</name>
    <name type="synonym">Asterina miniata</name>
    <dbReference type="NCBI Taxonomy" id="46514"/>
    <lineage>
        <taxon>Eukaryota</taxon>
        <taxon>Metazoa</taxon>
        <taxon>Echinodermata</taxon>
        <taxon>Eleutherozoa</taxon>
        <taxon>Asterozoa</taxon>
        <taxon>Asteroidea</taxon>
        <taxon>Valvatacea</taxon>
        <taxon>Valvatida</taxon>
        <taxon>Asterinidae</taxon>
        <taxon>Patiria</taxon>
    </lineage>
</organism>
<evidence type="ECO:0000256" key="3">
    <source>
        <dbReference type="ARBA" id="ARBA00006072"/>
    </source>
</evidence>
<proteinExistence type="inferred from homology"/>
<dbReference type="GO" id="GO:0005856">
    <property type="term" value="C:cytoskeleton"/>
    <property type="evidence" value="ECO:0007669"/>
    <property type="project" value="UniProtKB-SubCell"/>
</dbReference>
<keyword evidence="8" id="KW-0206">Cytoskeleton</keyword>
<evidence type="ECO:0000256" key="1">
    <source>
        <dbReference type="ARBA" id="ARBA00004245"/>
    </source>
</evidence>
<feature type="compositionally biased region" description="Basic residues" evidence="9">
    <location>
        <begin position="248"/>
        <end position="274"/>
    </location>
</feature>
<feature type="region of interest" description="Disordered" evidence="9">
    <location>
        <begin position="331"/>
        <end position="355"/>
    </location>
</feature>
<dbReference type="GO" id="GO:0031397">
    <property type="term" value="P:negative regulation of protein ubiquitination"/>
    <property type="evidence" value="ECO:0007669"/>
    <property type="project" value="TreeGrafter"/>
</dbReference>
<keyword evidence="11" id="KW-1185">Reference proteome</keyword>
<dbReference type="RefSeq" id="XP_038061613.1">
    <property type="nucleotide sequence ID" value="XM_038205685.1"/>
</dbReference>
<dbReference type="GO" id="GO:0009306">
    <property type="term" value="P:protein secretion"/>
    <property type="evidence" value="ECO:0007669"/>
    <property type="project" value="TreeGrafter"/>
</dbReference>
<evidence type="ECO:0000256" key="9">
    <source>
        <dbReference type="SAM" id="MobiDB-lite"/>
    </source>
</evidence>
<dbReference type="EnsemblMetazoa" id="XM_038205685.1">
    <property type="protein sequence ID" value="XP_038061613.1"/>
    <property type="gene ID" value="LOC119732246"/>
</dbReference>
<evidence type="ECO:0000256" key="2">
    <source>
        <dbReference type="ARBA" id="ARBA00004613"/>
    </source>
</evidence>
<comment type="similarity">
    <text evidence="3">Belongs to the SVBP family.</text>
</comment>
<keyword evidence="5" id="KW-0963">Cytoplasm</keyword>
<evidence type="ECO:0000313" key="11">
    <source>
        <dbReference type="Proteomes" id="UP000887568"/>
    </source>
</evidence>
<feature type="region of interest" description="Disordered" evidence="9">
    <location>
        <begin position="454"/>
        <end position="488"/>
    </location>
</feature>
<dbReference type="GO" id="GO:0005576">
    <property type="term" value="C:extracellular region"/>
    <property type="evidence" value="ECO:0007669"/>
    <property type="project" value="UniProtKB-SubCell"/>
</dbReference>
<feature type="compositionally biased region" description="Basic and acidic residues" evidence="9">
    <location>
        <begin position="469"/>
        <end position="478"/>
    </location>
</feature>
<feature type="region of interest" description="Disordered" evidence="9">
    <location>
        <begin position="139"/>
        <end position="205"/>
    </location>
</feature>
<name>A0A914ACZ4_PATMI</name>
<evidence type="ECO:0000256" key="6">
    <source>
        <dbReference type="ARBA" id="ARBA00022525"/>
    </source>
</evidence>
<feature type="region of interest" description="Disordered" evidence="9">
    <location>
        <begin position="377"/>
        <end position="397"/>
    </location>
</feature>